<evidence type="ECO:0000256" key="2">
    <source>
        <dbReference type="ARBA" id="ARBA00022771"/>
    </source>
</evidence>
<keyword evidence="3" id="KW-0862">Zinc</keyword>
<evidence type="ECO:0000256" key="3">
    <source>
        <dbReference type="ARBA" id="ARBA00022833"/>
    </source>
</evidence>
<dbReference type="PANTHER" id="PTHR10237">
    <property type="entry name" value="DEFORMED EPIDERMAL AUTOREGULATORY FACTOR 1 HOMOLOG SUPPRESSIN"/>
    <property type="match status" value="1"/>
</dbReference>
<accession>A0A0C9UIH3</accession>
<feature type="domain" description="MYND-type" evidence="5">
    <location>
        <begin position="14"/>
        <end position="51"/>
    </location>
</feature>
<dbReference type="AlphaFoldDB" id="A0A0C9UIH3"/>
<evidence type="ECO:0000256" key="1">
    <source>
        <dbReference type="ARBA" id="ARBA00022723"/>
    </source>
</evidence>
<reference evidence="6 7" key="1">
    <citation type="submission" date="2014-06" db="EMBL/GenBank/DDBJ databases">
        <title>Evolutionary Origins and Diversification of the Mycorrhizal Mutualists.</title>
        <authorList>
            <consortium name="DOE Joint Genome Institute"/>
            <consortium name="Mycorrhizal Genomics Consortium"/>
            <person name="Kohler A."/>
            <person name="Kuo A."/>
            <person name="Nagy L.G."/>
            <person name="Floudas D."/>
            <person name="Copeland A."/>
            <person name="Barry K.W."/>
            <person name="Cichocki N."/>
            <person name="Veneault-Fourrey C."/>
            <person name="LaButti K."/>
            <person name="Lindquist E.A."/>
            <person name="Lipzen A."/>
            <person name="Lundell T."/>
            <person name="Morin E."/>
            <person name="Murat C."/>
            <person name="Riley R."/>
            <person name="Ohm R."/>
            <person name="Sun H."/>
            <person name="Tunlid A."/>
            <person name="Henrissat B."/>
            <person name="Grigoriev I.V."/>
            <person name="Hibbett D.S."/>
            <person name="Martin F."/>
        </authorList>
    </citation>
    <scope>NUCLEOTIDE SEQUENCE [LARGE SCALE GENOMIC DNA]</scope>
    <source>
        <strain evidence="6 7">SS14</strain>
    </source>
</reference>
<evidence type="ECO:0000313" key="7">
    <source>
        <dbReference type="Proteomes" id="UP000054279"/>
    </source>
</evidence>
<dbReference type="GO" id="GO:0005634">
    <property type="term" value="C:nucleus"/>
    <property type="evidence" value="ECO:0007669"/>
    <property type="project" value="TreeGrafter"/>
</dbReference>
<gene>
    <name evidence="6" type="ORF">M422DRAFT_189415</name>
</gene>
<dbReference type="GO" id="GO:0000981">
    <property type="term" value="F:DNA-binding transcription factor activity, RNA polymerase II-specific"/>
    <property type="evidence" value="ECO:0007669"/>
    <property type="project" value="TreeGrafter"/>
</dbReference>
<dbReference type="Gene3D" id="6.10.140.2220">
    <property type="match status" value="1"/>
</dbReference>
<dbReference type="OrthoDB" id="341421at2759"/>
<sequence>MPQIYLPAEKLDKCQACGKGNDLQLCSRCGEVAYCSTECQKTDWKNHKSSCKKTDRIDLSSFYPVLACIAESPRLQVRVIHIALKHKVINAPNPTTPAELLPDGTHARVVRLGEPVDSANRKPDQSHWWPKGITPKVRGKLFRRILREGNVLPIVVGICVSLMLRMYSSLNEEGGTRTRLRYRSAGISDFDVVSGWARVTADDRLVYILPDGSILHGQDPEEHYWIYFTTQKGETVYLDCNLFTFNMALGIMPQPYLAPQPAQIFPPIVPVCFWDRTMRKGVKGPLSLLTEVAHFSFLRDETLREALGPAVSDLYEIPMKTLDAIFNKMEMIKGKPVTQNEKDYMINVLQNGINFLGHAFDNGAWKKFPAQPSVAIEADPGELQDL</sequence>
<keyword evidence="2 4" id="KW-0863">Zinc-finger</keyword>
<dbReference type="InterPro" id="IPR002893">
    <property type="entry name" value="Znf_MYND"/>
</dbReference>
<dbReference type="PROSITE" id="PS50865">
    <property type="entry name" value="ZF_MYND_2"/>
    <property type="match status" value="1"/>
</dbReference>
<evidence type="ECO:0000313" key="6">
    <source>
        <dbReference type="EMBL" id="KIJ28732.1"/>
    </source>
</evidence>
<dbReference type="InterPro" id="IPR024119">
    <property type="entry name" value="TF_DEAF-1"/>
</dbReference>
<evidence type="ECO:0000256" key="4">
    <source>
        <dbReference type="PROSITE-ProRule" id="PRU00134"/>
    </source>
</evidence>
<keyword evidence="1" id="KW-0479">Metal-binding</keyword>
<proteinExistence type="predicted"/>
<keyword evidence="7" id="KW-1185">Reference proteome</keyword>
<dbReference type="EMBL" id="KN837299">
    <property type="protein sequence ID" value="KIJ28732.1"/>
    <property type="molecule type" value="Genomic_DNA"/>
</dbReference>
<name>A0A0C9UIH3_SPHS4</name>
<dbReference type="PANTHER" id="PTHR10237:SF14">
    <property type="entry name" value="MYND-TYPE DOMAIN-CONTAINING PROTEIN"/>
    <property type="match status" value="1"/>
</dbReference>
<organism evidence="6 7">
    <name type="scientific">Sphaerobolus stellatus (strain SS14)</name>
    <dbReference type="NCBI Taxonomy" id="990650"/>
    <lineage>
        <taxon>Eukaryota</taxon>
        <taxon>Fungi</taxon>
        <taxon>Dikarya</taxon>
        <taxon>Basidiomycota</taxon>
        <taxon>Agaricomycotina</taxon>
        <taxon>Agaricomycetes</taxon>
        <taxon>Phallomycetidae</taxon>
        <taxon>Geastrales</taxon>
        <taxon>Sphaerobolaceae</taxon>
        <taxon>Sphaerobolus</taxon>
    </lineage>
</organism>
<dbReference type="GO" id="GO:0008270">
    <property type="term" value="F:zinc ion binding"/>
    <property type="evidence" value="ECO:0007669"/>
    <property type="project" value="UniProtKB-KW"/>
</dbReference>
<dbReference type="Pfam" id="PF01753">
    <property type="entry name" value="zf-MYND"/>
    <property type="match status" value="1"/>
</dbReference>
<dbReference type="Proteomes" id="UP000054279">
    <property type="component" value="Unassembled WGS sequence"/>
</dbReference>
<protein>
    <recommendedName>
        <fullName evidence="5">MYND-type domain-containing protein</fullName>
    </recommendedName>
</protein>
<evidence type="ECO:0000259" key="5">
    <source>
        <dbReference type="PROSITE" id="PS50865"/>
    </source>
</evidence>
<dbReference type="SUPFAM" id="SSF144232">
    <property type="entry name" value="HIT/MYND zinc finger-like"/>
    <property type="match status" value="1"/>
</dbReference>
<dbReference type="HOGENOM" id="CLU_045561_0_0_1"/>
<dbReference type="PROSITE" id="PS01360">
    <property type="entry name" value="ZF_MYND_1"/>
    <property type="match status" value="1"/>
</dbReference>